<reference evidence="2" key="1">
    <citation type="submission" date="2023-04" db="EMBL/GenBank/DDBJ databases">
        <title>Phytophthora fragariaefolia NBRC 109709.</title>
        <authorList>
            <person name="Ichikawa N."/>
            <person name="Sato H."/>
            <person name="Tonouchi N."/>
        </authorList>
    </citation>
    <scope>NUCLEOTIDE SEQUENCE</scope>
    <source>
        <strain evidence="2">NBRC 109709</strain>
    </source>
</reference>
<organism evidence="2 3">
    <name type="scientific">Phytophthora fragariaefolia</name>
    <dbReference type="NCBI Taxonomy" id="1490495"/>
    <lineage>
        <taxon>Eukaryota</taxon>
        <taxon>Sar</taxon>
        <taxon>Stramenopiles</taxon>
        <taxon>Oomycota</taxon>
        <taxon>Peronosporomycetes</taxon>
        <taxon>Peronosporales</taxon>
        <taxon>Peronosporaceae</taxon>
        <taxon>Phytophthora</taxon>
    </lineage>
</organism>
<dbReference type="Proteomes" id="UP001165121">
    <property type="component" value="Unassembled WGS sequence"/>
</dbReference>
<dbReference type="InterPro" id="IPR043128">
    <property type="entry name" value="Rev_trsase/Diguanyl_cyclase"/>
</dbReference>
<keyword evidence="1" id="KW-0732">Signal</keyword>
<evidence type="ECO:0000313" key="3">
    <source>
        <dbReference type="Proteomes" id="UP001165121"/>
    </source>
</evidence>
<dbReference type="AlphaFoldDB" id="A0A9W6XR96"/>
<proteinExistence type="predicted"/>
<dbReference type="InterPro" id="IPR050951">
    <property type="entry name" value="Retrovirus_Pol_polyprotein"/>
</dbReference>
<name>A0A9W6XR96_9STRA</name>
<dbReference type="Gene3D" id="3.30.70.270">
    <property type="match status" value="2"/>
</dbReference>
<protein>
    <submittedName>
        <fullName evidence="2">Unnamed protein product</fullName>
    </submittedName>
</protein>
<dbReference type="InterPro" id="IPR043502">
    <property type="entry name" value="DNA/RNA_pol_sf"/>
</dbReference>
<dbReference type="FunFam" id="3.30.70.270:FF:000063">
    <property type="entry name" value="Zinc knuckle domaincontaining protein"/>
    <property type="match status" value="1"/>
</dbReference>
<evidence type="ECO:0000256" key="1">
    <source>
        <dbReference type="SAM" id="SignalP"/>
    </source>
</evidence>
<gene>
    <name evidence="2" type="ORF">Pfra01_001512000</name>
</gene>
<feature type="signal peptide" evidence="1">
    <location>
        <begin position="1"/>
        <end position="21"/>
    </location>
</feature>
<keyword evidence="3" id="KW-1185">Reference proteome</keyword>
<dbReference type="PROSITE" id="PS51257">
    <property type="entry name" value="PROKAR_LIPOPROTEIN"/>
    <property type="match status" value="1"/>
</dbReference>
<accession>A0A9W6XR96</accession>
<dbReference type="PANTHER" id="PTHR37984">
    <property type="entry name" value="PROTEIN CBG26694"/>
    <property type="match status" value="1"/>
</dbReference>
<dbReference type="SUPFAM" id="SSF56672">
    <property type="entry name" value="DNA/RNA polymerases"/>
    <property type="match status" value="1"/>
</dbReference>
<feature type="chain" id="PRO_5040717532" evidence="1">
    <location>
        <begin position="22"/>
        <end position="173"/>
    </location>
</feature>
<comment type="caution">
    <text evidence="2">The sequence shown here is derived from an EMBL/GenBank/DDBJ whole genome shotgun (WGS) entry which is preliminary data.</text>
</comment>
<dbReference type="PANTHER" id="PTHR37984:SF5">
    <property type="entry name" value="PROTEIN NYNRIN-LIKE"/>
    <property type="match status" value="1"/>
</dbReference>
<sequence length="173" mass="19754">MRLRGMMQLVLEVWLASGAAGNVSYACGARQSVVCRRVLTHQEGIAPCFRTDYRHIRLVQAGLTLKLKKCRFTATSMEYLGHQLSSEGVRPLDRLVSAVQEFPRPKDAVEAKRFVHLAGYYRRFVEGFGSLTAPITKLLRKDVEWEWTPSQEFALEYVKKVLTSKPLLVYQSF</sequence>
<dbReference type="OrthoDB" id="124617at2759"/>
<evidence type="ECO:0000313" key="2">
    <source>
        <dbReference type="EMBL" id="GMF43977.1"/>
    </source>
</evidence>
<dbReference type="EMBL" id="BSXT01001615">
    <property type="protein sequence ID" value="GMF43977.1"/>
    <property type="molecule type" value="Genomic_DNA"/>
</dbReference>